<dbReference type="AlphaFoldDB" id="A0A5B8W460"/>
<keyword evidence="2" id="KW-1185">Reference proteome</keyword>
<gene>
    <name evidence="1" type="ORF">FSB76_22680</name>
</gene>
<dbReference type="KEGG" id="mgk:FSB76_22680"/>
<reference evidence="1 2" key="1">
    <citation type="journal article" date="2013" name="J. Microbiol.">
        <title>Mucilaginibacter ginsenosidivorax sp. nov., with ginsenoside converting activity isolated from sediment.</title>
        <authorList>
            <person name="Kim J.K."/>
            <person name="Choi T.E."/>
            <person name="Liu Q.M."/>
            <person name="Park H.Y."/>
            <person name="Yi T.H."/>
            <person name="Yoon M.H."/>
            <person name="Kim S.C."/>
            <person name="Im W.T."/>
        </authorList>
    </citation>
    <scope>NUCLEOTIDE SEQUENCE [LARGE SCALE GENOMIC DNA]</scope>
    <source>
        <strain evidence="1 2">KHI28</strain>
    </source>
</reference>
<evidence type="ECO:0000313" key="2">
    <source>
        <dbReference type="Proteomes" id="UP000321362"/>
    </source>
</evidence>
<protein>
    <recommendedName>
        <fullName evidence="3">NERD domain-containing protein</fullName>
    </recommendedName>
</protein>
<accession>A0A5B8W460</accession>
<dbReference type="RefSeq" id="WP_147057423.1">
    <property type="nucleotide sequence ID" value="NZ_CP042437.1"/>
</dbReference>
<organism evidence="1 2">
    <name type="scientific">Mucilaginibacter ginsenosidivorax</name>
    <dbReference type="NCBI Taxonomy" id="862126"/>
    <lineage>
        <taxon>Bacteria</taxon>
        <taxon>Pseudomonadati</taxon>
        <taxon>Bacteroidota</taxon>
        <taxon>Sphingobacteriia</taxon>
        <taxon>Sphingobacteriales</taxon>
        <taxon>Sphingobacteriaceae</taxon>
        <taxon>Mucilaginibacter</taxon>
    </lineage>
</organism>
<dbReference type="OrthoDB" id="1284667at2"/>
<dbReference type="Proteomes" id="UP000321362">
    <property type="component" value="Chromosome"/>
</dbReference>
<evidence type="ECO:0008006" key="3">
    <source>
        <dbReference type="Google" id="ProtNLM"/>
    </source>
</evidence>
<proteinExistence type="predicted"/>
<name>A0A5B8W460_9SPHI</name>
<sequence length="1226" mass="141912">MDDVYAQLSKAFCNFSKDSIILLLSSLNVFPENHSQRIRITTALQAAIRMEAGDQAARISPAQLAEVLERVFIPGTDAWNIEDPQEILFTELFLFHGGNFIIFPEVFADSHNGLRNLVDTIFMTENKFPKAFKEEVFFAVSALLIMSDQVAARMDYRRNSTSPERHHEPVFFPSRQQQEAGLAAVQFLYDDILKPDLNDIAIRKAIIDTFTCKANSPFIATDDHMNSPVATRPLYQIGNQLIIINLQGIAAALVHFIVKKILQYKILDSFLAEYKRVLKERVRNLIRRIDFDEIENVPAVSSGHPLFELELLYKFDEDKLAWITIIPDLFKSYNTEIFFTKENHFIPAEVLLKRKEAISEYLLNHYPNHEVLYLDVYAPVGREFAIALRQAAHKIVALTFSDLRYVTLRDSGSDGLRFWHYFRAREDYALHGEIRSFSFLDSYAYFKLHEDSFYLTDEHRYPSVWIDIGLANDFRKEAQDKTDIHLVPLANALVEVEKRFSHREINIYLPNESNLLPRQYVENDHVSFWVHVQFSKRSNPVIRQTAWMLMESVAYWLWEIGEELQRPFVNENRIIIHYELILKDEEKYAGYTFDEAWDPETVLPLFSAMAKPQLIEIIVPFELAYLVNGMNNNNDRVILRWLITGYNHCLSSRGLEQLLNADEIIEKYAPKGKKTMMMGFDTLKNPMLHAHQLPEPRFVADFEIQSILNDLGLNAAPGYPVGDLVTVREKNKLSNAIVAYHFNALKEMINNFPSQSLLHYLLAMNESLWRLKHMTGQKITSRLACFSRVPSMRQEIIDENLEIEEATLALRCLIEIVVAIPPSGNKMVNNKDYDRMLALTKEIIVWGTISDELNFGVNELDLGVLPSGRVGSGKKFLNESIRPYNVAKKNEAIDERVSKEEMQAVGTSPVKEKRDNSTREHAFEAEFGFNWSTYLDMLMTLVDQGFETPDGVVVRSRASIIRLIQERYPLKEELIDSFLQQFSLSTRGTWETLPDGYRITDIYPWRYTRSLSLMRKPIMEIVIGGQNLFYWGMRQALLSYQYLDDIISDGRYNARSAAMKSYISTLLHEKGKRFTRAVFAWLTEVTAADHYIIDREVKIDERGKLQADKNYGDIDILIIDLNLKKIISVECKHVTPARITSEFASELKKFESEWIGKHLKRHKWLVANLAEIVSVYKLINIADYQIKSIFLTSEKIPFPFITKNYKGLPFYDFQEWKRNPNSLSSL</sequence>
<evidence type="ECO:0000313" key="1">
    <source>
        <dbReference type="EMBL" id="QEC78614.1"/>
    </source>
</evidence>
<dbReference type="EMBL" id="CP042437">
    <property type="protein sequence ID" value="QEC78614.1"/>
    <property type="molecule type" value="Genomic_DNA"/>
</dbReference>